<accession>A0AAN8XIQ7</accession>
<gene>
    <name evidence="2" type="ORF">SK128_008089</name>
</gene>
<evidence type="ECO:0000256" key="1">
    <source>
        <dbReference type="SAM" id="SignalP"/>
    </source>
</evidence>
<dbReference type="AlphaFoldDB" id="A0AAN8XIQ7"/>
<dbReference type="EMBL" id="JAXCGZ010002798">
    <property type="protein sequence ID" value="KAK7083576.1"/>
    <property type="molecule type" value="Genomic_DNA"/>
</dbReference>
<feature type="chain" id="PRO_5043034734" evidence="1">
    <location>
        <begin position="37"/>
        <end position="111"/>
    </location>
</feature>
<evidence type="ECO:0000313" key="3">
    <source>
        <dbReference type="Proteomes" id="UP001381693"/>
    </source>
</evidence>
<keyword evidence="1" id="KW-0732">Signal</keyword>
<proteinExistence type="predicted"/>
<organism evidence="2 3">
    <name type="scientific">Halocaridina rubra</name>
    <name type="common">Hawaiian red shrimp</name>
    <dbReference type="NCBI Taxonomy" id="373956"/>
    <lineage>
        <taxon>Eukaryota</taxon>
        <taxon>Metazoa</taxon>
        <taxon>Ecdysozoa</taxon>
        <taxon>Arthropoda</taxon>
        <taxon>Crustacea</taxon>
        <taxon>Multicrustacea</taxon>
        <taxon>Malacostraca</taxon>
        <taxon>Eumalacostraca</taxon>
        <taxon>Eucarida</taxon>
        <taxon>Decapoda</taxon>
        <taxon>Pleocyemata</taxon>
        <taxon>Caridea</taxon>
        <taxon>Atyoidea</taxon>
        <taxon>Atyidae</taxon>
        <taxon>Halocaridina</taxon>
    </lineage>
</organism>
<evidence type="ECO:0000313" key="2">
    <source>
        <dbReference type="EMBL" id="KAK7083576.1"/>
    </source>
</evidence>
<sequence length="111" mass="12611">VSSWTGLPILNSTRSSHPSSIPFLFLWLLSLNPTSAKPQNSPSYSYISLSLDWSFYPELKHVSLILHRYLSYSFGFYPSTRPLLNLKTVLPIHIYHCPSTGLSILNSNTFH</sequence>
<feature type="non-terminal residue" evidence="2">
    <location>
        <position position="1"/>
    </location>
</feature>
<name>A0AAN8XIQ7_HALRR</name>
<reference evidence="2 3" key="1">
    <citation type="submission" date="2023-11" db="EMBL/GenBank/DDBJ databases">
        <title>Halocaridina rubra genome assembly.</title>
        <authorList>
            <person name="Smith C."/>
        </authorList>
    </citation>
    <scope>NUCLEOTIDE SEQUENCE [LARGE SCALE GENOMIC DNA]</scope>
    <source>
        <strain evidence="2">EP-1</strain>
        <tissue evidence="2">Whole</tissue>
    </source>
</reference>
<keyword evidence="3" id="KW-1185">Reference proteome</keyword>
<protein>
    <submittedName>
        <fullName evidence="2">Uncharacterized protein</fullName>
    </submittedName>
</protein>
<feature type="signal peptide" evidence="1">
    <location>
        <begin position="1"/>
        <end position="36"/>
    </location>
</feature>
<dbReference type="Proteomes" id="UP001381693">
    <property type="component" value="Unassembled WGS sequence"/>
</dbReference>
<comment type="caution">
    <text evidence="2">The sequence shown here is derived from an EMBL/GenBank/DDBJ whole genome shotgun (WGS) entry which is preliminary data.</text>
</comment>